<reference evidence="4 5" key="1">
    <citation type="submission" date="2016-03" db="EMBL/GenBank/DDBJ databases">
        <title>Choanephora cucurbitarum.</title>
        <authorList>
            <person name="Min B."/>
            <person name="Park H."/>
            <person name="Park J.-H."/>
            <person name="Shin H.-D."/>
            <person name="Choi I.-G."/>
        </authorList>
    </citation>
    <scope>NUCLEOTIDE SEQUENCE [LARGE SCALE GENOMIC DNA]</scope>
    <source>
        <strain evidence="4 5">KUS-F28377</strain>
    </source>
</reference>
<evidence type="ECO:0000256" key="3">
    <source>
        <dbReference type="SAM" id="SignalP"/>
    </source>
</evidence>
<evidence type="ECO:0000256" key="1">
    <source>
        <dbReference type="SAM" id="MobiDB-lite"/>
    </source>
</evidence>
<feature type="compositionally biased region" description="Acidic residues" evidence="1">
    <location>
        <begin position="65"/>
        <end position="91"/>
    </location>
</feature>
<keyword evidence="2" id="KW-0812">Transmembrane</keyword>
<dbReference type="Proteomes" id="UP000093000">
    <property type="component" value="Unassembled WGS sequence"/>
</dbReference>
<feature type="signal peptide" evidence="3">
    <location>
        <begin position="1"/>
        <end position="18"/>
    </location>
</feature>
<sequence>MKPFILFCLFLIVTAVFAQQQKEEVANQNLANTDDSSLFRGVENAIDESTEEDDAYRILKSLQDVTDEGEEDSDMDDDNDEADSDLSEQDLIDMIHEADNDDNDDNDDEDDDEDEDDEDFVSSFPEFQNEETTEFFKNLPQQSTNKGHMQDEIEQKIENVDQEEEDDQANEPVEEAEEDEVEEQIKQEEENIEMDHAAAPFEGSQQFIPWKRPDHIIKTDNTDFYQDINFRESPETTVKSSRFKLWHFLCIIVILMIVYYRQARKTTNNMVELSNAGPSLSWPNEKDFLPSHSYNNNNKHFKFG</sequence>
<feature type="region of interest" description="Disordered" evidence="1">
    <location>
        <begin position="159"/>
        <end position="180"/>
    </location>
</feature>
<dbReference type="AlphaFoldDB" id="A0A1C7NKX9"/>
<accession>A0A1C7NKX9</accession>
<evidence type="ECO:0000256" key="2">
    <source>
        <dbReference type="SAM" id="Phobius"/>
    </source>
</evidence>
<keyword evidence="2" id="KW-0472">Membrane</keyword>
<keyword evidence="3" id="KW-0732">Signal</keyword>
<protein>
    <submittedName>
        <fullName evidence="4">Uncharacterized protein</fullName>
    </submittedName>
</protein>
<dbReference type="EMBL" id="LUGH01000078">
    <property type="protein sequence ID" value="OBZ89782.1"/>
    <property type="molecule type" value="Genomic_DNA"/>
</dbReference>
<feature type="compositionally biased region" description="Acidic residues" evidence="1">
    <location>
        <begin position="99"/>
        <end position="120"/>
    </location>
</feature>
<keyword evidence="5" id="KW-1185">Reference proteome</keyword>
<evidence type="ECO:0000313" key="5">
    <source>
        <dbReference type="Proteomes" id="UP000093000"/>
    </source>
</evidence>
<name>A0A1C7NKX9_9FUNG</name>
<proteinExistence type="predicted"/>
<feature type="transmembrane region" description="Helical" evidence="2">
    <location>
        <begin position="243"/>
        <end position="260"/>
    </location>
</feature>
<dbReference type="OrthoDB" id="2284457at2759"/>
<feature type="compositionally biased region" description="Acidic residues" evidence="1">
    <location>
        <begin position="160"/>
        <end position="180"/>
    </location>
</feature>
<feature type="chain" id="PRO_5008889757" evidence="3">
    <location>
        <begin position="19"/>
        <end position="304"/>
    </location>
</feature>
<organism evidence="4 5">
    <name type="scientific">Choanephora cucurbitarum</name>
    <dbReference type="NCBI Taxonomy" id="101091"/>
    <lineage>
        <taxon>Eukaryota</taxon>
        <taxon>Fungi</taxon>
        <taxon>Fungi incertae sedis</taxon>
        <taxon>Mucoromycota</taxon>
        <taxon>Mucoromycotina</taxon>
        <taxon>Mucoromycetes</taxon>
        <taxon>Mucorales</taxon>
        <taxon>Mucorineae</taxon>
        <taxon>Choanephoraceae</taxon>
        <taxon>Choanephoroideae</taxon>
        <taxon>Choanephora</taxon>
    </lineage>
</organism>
<gene>
    <name evidence="4" type="ORF">A0J61_02163</name>
</gene>
<evidence type="ECO:0000313" key="4">
    <source>
        <dbReference type="EMBL" id="OBZ89782.1"/>
    </source>
</evidence>
<feature type="region of interest" description="Disordered" evidence="1">
    <location>
        <begin position="60"/>
        <end position="132"/>
    </location>
</feature>
<comment type="caution">
    <text evidence="4">The sequence shown here is derived from an EMBL/GenBank/DDBJ whole genome shotgun (WGS) entry which is preliminary data.</text>
</comment>
<dbReference type="InParanoid" id="A0A1C7NKX9"/>
<keyword evidence="2" id="KW-1133">Transmembrane helix</keyword>